<keyword evidence="4" id="KW-1185">Reference proteome</keyword>
<dbReference type="Proteomes" id="UP001159363">
    <property type="component" value="Chromosome 1"/>
</dbReference>
<dbReference type="Pfam" id="PF13843">
    <property type="entry name" value="DDE_Tnp_1_7"/>
    <property type="match status" value="1"/>
</dbReference>
<proteinExistence type="predicted"/>
<evidence type="ECO:0000313" key="4">
    <source>
        <dbReference type="Proteomes" id="UP001159363"/>
    </source>
</evidence>
<comment type="caution">
    <text evidence="3">The sequence shown here is derived from an EMBL/GenBank/DDBJ whole genome shotgun (WGS) entry which is preliminary data.</text>
</comment>
<dbReference type="EMBL" id="JARBHB010000001">
    <property type="protein sequence ID" value="KAJ8896165.1"/>
    <property type="molecule type" value="Genomic_DNA"/>
</dbReference>
<feature type="transmembrane region" description="Helical" evidence="1">
    <location>
        <begin position="73"/>
        <end position="89"/>
    </location>
</feature>
<dbReference type="PANTHER" id="PTHR46599:SF3">
    <property type="entry name" value="PIGGYBAC TRANSPOSABLE ELEMENT-DERIVED PROTEIN 4"/>
    <property type="match status" value="1"/>
</dbReference>
<dbReference type="PANTHER" id="PTHR46599">
    <property type="entry name" value="PIGGYBAC TRANSPOSABLE ELEMENT-DERIVED PROTEIN 4"/>
    <property type="match status" value="1"/>
</dbReference>
<keyword evidence="1" id="KW-0472">Membrane</keyword>
<reference evidence="3 4" key="1">
    <citation type="submission" date="2023-02" db="EMBL/GenBank/DDBJ databases">
        <title>LHISI_Scaffold_Assembly.</title>
        <authorList>
            <person name="Stuart O.P."/>
            <person name="Cleave R."/>
            <person name="Magrath M.J.L."/>
            <person name="Mikheyev A.S."/>
        </authorList>
    </citation>
    <scope>NUCLEOTIDE SEQUENCE [LARGE SCALE GENOMIC DNA]</scope>
    <source>
        <strain evidence="3">Daus_M_001</strain>
        <tissue evidence="3">Leg muscle</tissue>
    </source>
</reference>
<evidence type="ECO:0000313" key="3">
    <source>
        <dbReference type="EMBL" id="KAJ8896165.1"/>
    </source>
</evidence>
<keyword evidence="1" id="KW-0812">Transmembrane</keyword>
<feature type="domain" description="PiggyBac transposable element-derived protein" evidence="2">
    <location>
        <begin position="2"/>
        <end position="86"/>
    </location>
</feature>
<keyword evidence="1" id="KW-1133">Transmembrane helix</keyword>
<gene>
    <name evidence="3" type="ORF">PR048_001508</name>
</gene>
<name>A0ABQ9IHJ8_9NEOP</name>
<dbReference type="InterPro" id="IPR029526">
    <property type="entry name" value="PGBD"/>
</dbReference>
<organism evidence="3 4">
    <name type="scientific">Dryococelus australis</name>
    <dbReference type="NCBI Taxonomy" id="614101"/>
    <lineage>
        <taxon>Eukaryota</taxon>
        <taxon>Metazoa</taxon>
        <taxon>Ecdysozoa</taxon>
        <taxon>Arthropoda</taxon>
        <taxon>Hexapoda</taxon>
        <taxon>Insecta</taxon>
        <taxon>Pterygota</taxon>
        <taxon>Neoptera</taxon>
        <taxon>Polyneoptera</taxon>
        <taxon>Phasmatodea</taxon>
        <taxon>Verophasmatodea</taxon>
        <taxon>Anareolatae</taxon>
        <taxon>Phasmatidae</taxon>
        <taxon>Eurycanthinae</taxon>
        <taxon>Dryococelus</taxon>
    </lineage>
</organism>
<evidence type="ECO:0000259" key="2">
    <source>
        <dbReference type="Pfam" id="PF13843"/>
    </source>
</evidence>
<sequence>MKWKDKMEVSMLSTKHTLDFAETGKVHRKMHTKIMKPTAVIDYNTKIRGVDVGDQIISKFHVMRRYSKAYRKIFFYVVDMMLLNSYVLYKKLQGKKNRTFHVFKQKLAEELLESYFKDDVVNRRSSTSGDLPSCLSGPHFPEKLAPFAAKGTKFAKRCVVCLEKNQRRE</sequence>
<accession>A0ABQ9IHJ8</accession>
<evidence type="ECO:0000256" key="1">
    <source>
        <dbReference type="SAM" id="Phobius"/>
    </source>
</evidence>
<protein>
    <recommendedName>
        <fullName evidence="2">PiggyBac transposable element-derived protein domain-containing protein</fullName>
    </recommendedName>
</protein>